<gene>
    <name evidence="1" type="ORF">H0A36_23475</name>
</gene>
<dbReference type="RefSeq" id="WP_180570986.1">
    <property type="nucleotide sequence ID" value="NZ_JACCKB010000056.1"/>
</dbReference>
<proteinExistence type="predicted"/>
<sequence>MAHRYITRIITDPNNHFKAGDSVIIDTQQQPAQNELGLFLTEDNRELIMKNTDISHQCLGRVILIGRPV</sequence>
<evidence type="ECO:0000313" key="2">
    <source>
        <dbReference type="Proteomes" id="UP000569732"/>
    </source>
</evidence>
<organism evidence="1 2">
    <name type="scientific">Spartinivicinus marinus</name>
    <dbReference type="NCBI Taxonomy" id="2994442"/>
    <lineage>
        <taxon>Bacteria</taxon>
        <taxon>Pseudomonadati</taxon>
        <taxon>Pseudomonadota</taxon>
        <taxon>Gammaproteobacteria</taxon>
        <taxon>Oceanospirillales</taxon>
        <taxon>Zooshikellaceae</taxon>
        <taxon>Spartinivicinus</taxon>
    </lineage>
</organism>
<comment type="caution">
    <text evidence="1">The sequence shown here is derived from an EMBL/GenBank/DDBJ whole genome shotgun (WGS) entry which is preliminary data.</text>
</comment>
<name>A0A853IIR7_9GAMM</name>
<protein>
    <submittedName>
        <fullName evidence="1">Uncharacterized protein</fullName>
    </submittedName>
</protein>
<keyword evidence="2" id="KW-1185">Reference proteome</keyword>
<dbReference type="AlphaFoldDB" id="A0A853IIR7"/>
<reference evidence="1 2" key="1">
    <citation type="submission" date="2020-07" db="EMBL/GenBank/DDBJ databases">
        <title>Endozoicomonas sp. nov., isolated from sediment.</title>
        <authorList>
            <person name="Gu T."/>
        </authorList>
    </citation>
    <scope>NUCLEOTIDE SEQUENCE [LARGE SCALE GENOMIC DNA]</scope>
    <source>
        <strain evidence="1 2">SM1973</strain>
    </source>
</reference>
<accession>A0A853IIR7</accession>
<dbReference type="EMBL" id="JACCKB010000056">
    <property type="protein sequence ID" value="NYZ68985.1"/>
    <property type="molecule type" value="Genomic_DNA"/>
</dbReference>
<dbReference type="Proteomes" id="UP000569732">
    <property type="component" value="Unassembled WGS sequence"/>
</dbReference>
<evidence type="ECO:0000313" key="1">
    <source>
        <dbReference type="EMBL" id="NYZ68985.1"/>
    </source>
</evidence>